<reference evidence="4" key="1">
    <citation type="submission" date="2016-11" db="UniProtKB">
        <authorList>
            <consortium name="WormBaseParasite"/>
        </authorList>
    </citation>
    <scope>IDENTIFICATION</scope>
</reference>
<keyword evidence="3" id="KW-1185">Reference proteome</keyword>
<organism evidence="3 4">
    <name type="scientific">Heterorhabditis bacteriophora</name>
    <name type="common">Entomopathogenic nematode worm</name>
    <dbReference type="NCBI Taxonomy" id="37862"/>
    <lineage>
        <taxon>Eukaryota</taxon>
        <taxon>Metazoa</taxon>
        <taxon>Ecdysozoa</taxon>
        <taxon>Nematoda</taxon>
        <taxon>Chromadorea</taxon>
        <taxon>Rhabditida</taxon>
        <taxon>Rhabditina</taxon>
        <taxon>Rhabditomorpha</taxon>
        <taxon>Strongyloidea</taxon>
        <taxon>Heterorhabditidae</taxon>
        <taxon>Heterorhabditis</taxon>
    </lineage>
</organism>
<evidence type="ECO:0000256" key="1">
    <source>
        <dbReference type="SAM" id="MobiDB-lite"/>
    </source>
</evidence>
<evidence type="ECO:0000259" key="2">
    <source>
        <dbReference type="Pfam" id="PF16004"/>
    </source>
</evidence>
<dbReference type="AlphaFoldDB" id="A0A1I7WT29"/>
<name>A0A1I7WT29_HETBA</name>
<sequence>MDSDLYDEFGNYIGPELNSDDDENEDDLPTGGDGEDDAEDGEQQV</sequence>
<evidence type="ECO:0000313" key="4">
    <source>
        <dbReference type="WBParaSite" id="Hba_08253"/>
    </source>
</evidence>
<evidence type="ECO:0000313" key="3">
    <source>
        <dbReference type="Proteomes" id="UP000095283"/>
    </source>
</evidence>
<feature type="domain" description="116kDa U5 small nuclear ribonucleoprotein component N-terminal" evidence="2">
    <location>
        <begin position="3"/>
        <end position="39"/>
    </location>
</feature>
<protein>
    <submittedName>
        <fullName evidence="4">EFTUD2 domain-containing protein</fullName>
    </submittedName>
</protein>
<dbReference type="WBParaSite" id="Hba_08253">
    <property type="protein sequence ID" value="Hba_08253"/>
    <property type="gene ID" value="Hba_08253"/>
</dbReference>
<feature type="compositionally biased region" description="Acidic residues" evidence="1">
    <location>
        <begin position="18"/>
        <end position="45"/>
    </location>
</feature>
<dbReference type="Proteomes" id="UP000095283">
    <property type="component" value="Unplaced"/>
</dbReference>
<accession>A0A1I7WT29</accession>
<proteinExistence type="predicted"/>
<feature type="region of interest" description="Disordered" evidence="1">
    <location>
        <begin position="1"/>
        <end position="45"/>
    </location>
</feature>
<dbReference type="Pfam" id="PF16004">
    <property type="entry name" value="EFTUD2"/>
    <property type="match status" value="1"/>
</dbReference>
<dbReference type="InterPro" id="IPR031950">
    <property type="entry name" value="EFTUD2_N"/>
</dbReference>